<keyword evidence="1" id="KW-0472">Membrane</keyword>
<dbReference type="Proteomes" id="UP000835052">
    <property type="component" value="Unassembled WGS sequence"/>
</dbReference>
<dbReference type="OrthoDB" id="5790652at2759"/>
<evidence type="ECO:0000256" key="1">
    <source>
        <dbReference type="SAM" id="Phobius"/>
    </source>
</evidence>
<dbReference type="EMBL" id="CAJGYM010000005">
    <property type="protein sequence ID" value="CAD6186841.1"/>
    <property type="molecule type" value="Genomic_DNA"/>
</dbReference>
<feature type="transmembrane region" description="Helical" evidence="1">
    <location>
        <begin position="141"/>
        <end position="167"/>
    </location>
</feature>
<gene>
    <name evidence="2" type="ORF">CAUJ_LOCUS2760</name>
</gene>
<keyword evidence="3" id="KW-1185">Reference proteome</keyword>
<name>A0A8S1GV13_9PELO</name>
<keyword evidence="1" id="KW-1133">Transmembrane helix</keyword>
<evidence type="ECO:0000313" key="2">
    <source>
        <dbReference type="EMBL" id="CAD6186841.1"/>
    </source>
</evidence>
<dbReference type="AlphaFoldDB" id="A0A8S1GV13"/>
<protein>
    <submittedName>
        <fullName evidence="2">Uncharacterized protein</fullName>
    </submittedName>
</protein>
<keyword evidence="1" id="KW-0812">Transmembrane</keyword>
<proteinExistence type="predicted"/>
<accession>A0A8S1GV13</accession>
<reference evidence="2" key="1">
    <citation type="submission" date="2020-10" db="EMBL/GenBank/DDBJ databases">
        <authorList>
            <person name="Kikuchi T."/>
        </authorList>
    </citation>
    <scope>NUCLEOTIDE SEQUENCE</scope>
    <source>
        <strain evidence="2">NKZ352</strain>
    </source>
</reference>
<comment type="caution">
    <text evidence="2">The sequence shown here is derived from an EMBL/GenBank/DDBJ whole genome shotgun (WGS) entry which is preliminary data.</text>
</comment>
<evidence type="ECO:0000313" key="3">
    <source>
        <dbReference type="Proteomes" id="UP000835052"/>
    </source>
</evidence>
<organism evidence="2 3">
    <name type="scientific">Caenorhabditis auriculariae</name>
    <dbReference type="NCBI Taxonomy" id="2777116"/>
    <lineage>
        <taxon>Eukaryota</taxon>
        <taxon>Metazoa</taxon>
        <taxon>Ecdysozoa</taxon>
        <taxon>Nematoda</taxon>
        <taxon>Chromadorea</taxon>
        <taxon>Rhabditida</taxon>
        <taxon>Rhabditina</taxon>
        <taxon>Rhabditomorpha</taxon>
        <taxon>Rhabditoidea</taxon>
        <taxon>Rhabditidae</taxon>
        <taxon>Peloderinae</taxon>
        <taxon>Caenorhabditis</taxon>
    </lineage>
</organism>
<sequence>MIAARPLGSRLFQLAEALLPSLRLLNEKPLWHCIIVVSFAVVVKPRANCVFGAAQNIPNNSRPLQFQFPKSFSAIRPQGPLVMYLELFIETPEMLASHLDYKRARLILGEEVGNLAEMVTMNTPVWMPPESTGGLSCNCQYPIGLVIFLVFTILSLVVCICVCCFDITKCHLCKRKKPRFSGLHKPFDPRFIDTSKFVDRKFSLDPRLLEYSQLLHSGSLSSSQSRSIDVCSNGMYSTDTSLVTTV</sequence>